<keyword evidence="2 4" id="KW-0378">Hydrolase</keyword>
<dbReference type="InterPro" id="IPR013783">
    <property type="entry name" value="Ig-like_fold"/>
</dbReference>
<evidence type="ECO:0000313" key="5">
    <source>
        <dbReference type="Proteomes" id="UP000003586"/>
    </source>
</evidence>
<dbReference type="SUPFAM" id="SSF52279">
    <property type="entry name" value="Beta-D-glucan exohydrolase, C-terminal domain"/>
    <property type="match status" value="1"/>
</dbReference>
<dbReference type="InterPro" id="IPR002772">
    <property type="entry name" value="Glyco_hydro_3_C"/>
</dbReference>
<dbReference type="FunFam" id="2.60.40.10:FF:000495">
    <property type="entry name" value="Periplasmic beta-glucosidase"/>
    <property type="match status" value="1"/>
</dbReference>
<dbReference type="STRING" id="929713.NIASO_15580"/>
<gene>
    <name evidence="4" type="ORF">NIASO_15580</name>
</gene>
<dbReference type="Gene3D" id="3.40.50.1700">
    <property type="entry name" value="Glycoside hydrolase family 3 C-terminal domain"/>
    <property type="match status" value="1"/>
</dbReference>
<dbReference type="Gene3D" id="3.20.20.300">
    <property type="entry name" value="Glycoside hydrolase, family 3, N-terminal domain"/>
    <property type="match status" value="1"/>
</dbReference>
<evidence type="ECO:0000259" key="3">
    <source>
        <dbReference type="SMART" id="SM01217"/>
    </source>
</evidence>
<name>W0F420_9BACT</name>
<sequence length="768" mass="83795">MKRILFFFLVLGPFIALGQTKTRKGPLYKDPLQSVEVRVKDLLSRMTLQEKLAQMQDLSASEIMVSDAIDPVKMDQKLKGKSFGVFEGMGLTVAQYAKVINTLQEYMVKKTRLGIPVLTSSEALHGCVHGGATVYPQAIALGSTFNPALVNQMTQTITKELKAQGITQVLSPDLDLARELRWGRVEETYGEDPYLTSRMGVAFTKGFTENNIICTPKHFAAHGTPRGGLNLASVAGGERELRSIYLKPFEAVIKEAQPLSIMNAYSSYDGVPMAASHQVLTDILRKELGFRGYVYSDWGAVEMLYSFQRTAKGPAEAALQAVKAGLDLEVWSDCFEKLDSLVKAGTLPVRYIDTAVSRILSAKFAIGLFEHPYPNLKGLTSDIHTPQSVQLALDIARESIVLLKNEDHLLPLKGSIRSIAVIGPNADHVQFGDYSWTNDNRHGITPLQGIQALAGNKIQINHAKGCDTWSQNREGFSAAVAAASKSDVAVVFVGSSSASPGYPHPDATSGEGYDLSDLKLPGVQEDLVKAIKQTGKPVVVVLVSGKPFAIPWIKENIPAIVGQWYPGEQGGTAIAEVLFGPANGGINPSGKLNVSFPQSVGHLPVFYNYYPSDNGYYNKRGSLNSPGKDYVFSSPDPLWAFGTGLSYTSFEYQEMELSKTSFSAGETCHIKLRVKNTGAMDGKEVVQLYVRDKVSSVATPVKELKRFEKVFIKKGATATVQFDLPMKELALYNADMKRVVEAGEFELQAGTASDQIKLVKTIEVKDKL</sequence>
<dbReference type="InterPro" id="IPR051915">
    <property type="entry name" value="Cellulose_Degrad_GH3"/>
</dbReference>
<dbReference type="EMBL" id="CP007035">
    <property type="protein sequence ID" value="AHF16189.1"/>
    <property type="molecule type" value="Genomic_DNA"/>
</dbReference>
<dbReference type="HOGENOM" id="CLU_004542_5_1_10"/>
<dbReference type="Proteomes" id="UP000003586">
    <property type="component" value="Chromosome"/>
</dbReference>
<dbReference type="PANTHER" id="PTHR30620">
    <property type="entry name" value="PERIPLASMIC BETA-GLUCOSIDASE-RELATED"/>
    <property type="match status" value="1"/>
</dbReference>
<evidence type="ECO:0000256" key="1">
    <source>
        <dbReference type="ARBA" id="ARBA00005336"/>
    </source>
</evidence>
<comment type="similarity">
    <text evidence="1">Belongs to the glycosyl hydrolase 3 family.</text>
</comment>
<dbReference type="InterPro" id="IPR017853">
    <property type="entry name" value="GH"/>
</dbReference>
<feature type="domain" description="Fibronectin type III-like" evidence="3">
    <location>
        <begin position="684"/>
        <end position="753"/>
    </location>
</feature>
<dbReference type="Pfam" id="PF14310">
    <property type="entry name" value="Fn3-like"/>
    <property type="match status" value="1"/>
</dbReference>
<dbReference type="Gene3D" id="2.60.40.10">
    <property type="entry name" value="Immunoglobulins"/>
    <property type="match status" value="1"/>
</dbReference>
<dbReference type="AlphaFoldDB" id="W0F420"/>
<dbReference type="InterPro" id="IPR026891">
    <property type="entry name" value="Fn3-like"/>
</dbReference>
<protein>
    <submittedName>
        <fullName evidence="4">Glycosyl hydrolase family 3</fullName>
    </submittedName>
</protein>
<organism evidence="4 5">
    <name type="scientific">Niabella soli DSM 19437</name>
    <dbReference type="NCBI Taxonomy" id="929713"/>
    <lineage>
        <taxon>Bacteria</taxon>
        <taxon>Pseudomonadati</taxon>
        <taxon>Bacteroidota</taxon>
        <taxon>Chitinophagia</taxon>
        <taxon>Chitinophagales</taxon>
        <taxon>Chitinophagaceae</taxon>
        <taxon>Niabella</taxon>
    </lineage>
</organism>
<dbReference type="PANTHER" id="PTHR30620:SF123">
    <property type="entry name" value="BETA-XYLOSIDASE"/>
    <property type="match status" value="1"/>
</dbReference>
<dbReference type="RefSeq" id="WP_008586976.1">
    <property type="nucleotide sequence ID" value="NZ_CP007035.1"/>
</dbReference>
<dbReference type="SMART" id="SM01217">
    <property type="entry name" value="Fn3_like"/>
    <property type="match status" value="1"/>
</dbReference>
<dbReference type="PRINTS" id="PR00133">
    <property type="entry name" value="GLHYDRLASE3"/>
</dbReference>
<proteinExistence type="inferred from homology"/>
<accession>W0F420</accession>
<dbReference type="InterPro" id="IPR001764">
    <property type="entry name" value="Glyco_hydro_3_N"/>
</dbReference>
<dbReference type="SUPFAM" id="SSF51445">
    <property type="entry name" value="(Trans)glycosidases"/>
    <property type="match status" value="1"/>
</dbReference>
<dbReference type="KEGG" id="nso:NIASO_15580"/>
<dbReference type="InterPro" id="IPR036881">
    <property type="entry name" value="Glyco_hydro_3_C_sf"/>
</dbReference>
<dbReference type="OrthoDB" id="721009at2"/>
<keyword evidence="5" id="KW-1185">Reference proteome</keyword>
<dbReference type="eggNOG" id="COG1472">
    <property type="taxonomic scope" value="Bacteria"/>
</dbReference>
<dbReference type="InterPro" id="IPR036962">
    <property type="entry name" value="Glyco_hydro_3_N_sf"/>
</dbReference>
<evidence type="ECO:0000256" key="2">
    <source>
        <dbReference type="ARBA" id="ARBA00022801"/>
    </source>
</evidence>
<dbReference type="GO" id="GO:0008422">
    <property type="term" value="F:beta-glucosidase activity"/>
    <property type="evidence" value="ECO:0007669"/>
    <property type="project" value="UniProtKB-ARBA"/>
</dbReference>
<dbReference type="FunFam" id="3.40.50.1700:FF:000009">
    <property type="entry name" value="Periplasmic beta-glucosidase"/>
    <property type="match status" value="1"/>
</dbReference>
<reference evidence="4 5" key="1">
    <citation type="submission" date="2013-12" db="EMBL/GenBank/DDBJ databases">
        <authorList>
            <consortium name="DOE Joint Genome Institute"/>
            <person name="Eisen J."/>
            <person name="Huntemann M."/>
            <person name="Han J."/>
            <person name="Chen A."/>
            <person name="Kyrpides N."/>
            <person name="Mavromatis K."/>
            <person name="Markowitz V."/>
            <person name="Palaniappan K."/>
            <person name="Ivanova N."/>
            <person name="Schaumberg A."/>
            <person name="Pati A."/>
            <person name="Liolios K."/>
            <person name="Nordberg H.P."/>
            <person name="Cantor M.N."/>
            <person name="Hua S.X."/>
            <person name="Woyke T."/>
        </authorList>
    </citation>
    <scope>NUCLEOTIDE SEQUENCE [LARGE SCALE GENOMIC DNA]</scope>
    <source>
        <strain evidence="5">DSM 19437</strain>
    </source>
</reference>
<evidence type="ECO:0000313" key="4">
    <source>
        <dbReference type="EMBL" id="AHF16189.1"/>
    </source>
</evidence>
<dbReference type="Pfam" id="PF01915">
    <property type="entry name" value="Glyco_hydro_3_C"/>
    <property type="match status" value="1"/>
</dbReference>
<dbReference type="Pfam" id="PF00933">
    <property type="entry name" value="Glyco_hydro_3"/>
    <property type="match status" value="1"/>
</dbReference>
<dbReference type="GO" id="GO:0009251">
    <property type="term" value="P:glucan catabolic process"/>
    <property type="evidence" value="ECO:0007669"/>
    <property type="project" value="TreeGrafter"/>
</dbReference>